<dbReference type="EMBL" id="QNGE01008447">
    <property type="protein sequence ID" value="KAA3670757.1"/>
    <property type="molecule type" value="Genomic_DNA"/>
</dbReference>
<dbReference type="Proteomes" id="UP000324629">
    <property type="component" value="Unassembled WGS sequence"/>
</dbReference>
<proteinExistence type="predicted"/>
<reference evidence="1 2" key="1">
    <citation type="journal article" date="2019" name="Gigascience">
        <title>Whole-genome sequence of the oriental lung fluke Paragonimus westermani.</title>
        <authorList>
            <person name="Oey H."/>
            <person name="Zakrzewski M."/>
            <person name="Narain K."/>
            <person name="Devi K.R."/>
            <person name="Agatsuma T."/>
            <person name="Nawaratna S."/>
            <person name="Gobert G.N."/>
            <person name="Jones M.K."/>
            <person name="Ragan M.A."/>
            <person name="McManus D.P."/>
            <person name="Krause L."/>
        </authorList>
    </citation>
    <scope>NUCLEOTIDE SEQUENCE [LARGE SCALE GENOMIC DNA]</scope>
    <source>
        <strain evidence="1 2">IND2009</strain>
    </source>
</reference>
<keyword evidence="2" id="KW-1185">Reference proteome</keyword>
<accession>A0A5J4N5N7</accession>
<comment type="caution">
    <text evidence="1">The sequence shown here is derived from an EMBL/GenBank/DDBJ whole genome shotgun (WGS) entry which is preliminary data.</text>
</comment>
<sequence length="213" mass="23782">MRNSEHVFPRLFIRGLQLRGGLLKTRVRNSRGNREAPGDLRCRGHCGCPESIGHILQKCALTHDARCARHNRVVQKVGKLLSARGHTVFTEPIIPSGSTFCKPDLVVGCGSSILVMDVTIVATRRLVESWNLKTEKYHKAAINERIPKVCEYKGLEAKDVQHAPIVLSDRGKLFRRSGMALRKAGLTNRDISDICLLTTAGSLKCYDTYMRMT</sequence>
<gene>
    <name evidence="1" type="ORF">DEA37_0010115</name>
</gene>
<evidence type="ECO:0000313" key="2">
    <source>
        <dbReference type="Proteomes" id="UP000324629"/>
    </source>
</evidence>
<name>A0A5J4N5N7_9TREM</name>
<evidence type="ECO:0000313" key="1">
    <source>
        <dbReference type="EMBL" id="KAA3670757.1"/>
    </source>
</evidence>
<organism evidence="1 2">
    <name type="scientific">Paragonimus westermani</name>
    <dbReference type="NCBI Taxonomy" id="34504"/>
    <lineage>
        <taxon>Eukaryota</taxon>
        <taxon>Metazoa</taxon>
        <taxon>Spiralia</taxon>
        <taxon>Lophotrochozoa</taxon>
        <taxon>Platyhelminthes</taxon>
        <taxon>Trematoda</taxon>
        <taxon>Digenea</taxon>
        <taxon>Plagiorchiida</taxon>
        <taxon>Troglotremata</taxon>
        <taxon>Troglotrematidae</taxon>
        <taxon>Paragonimus</taxon>
    </lineage>
</organism>
<evidence type="ECO:0008006" key="3">
    <source>
        <dbReference type="Google" id="ProtNLM"/>
    </source>
</evidence>
<protein>
    <recommendedName>
        <fullName evidence="3">Reverse transcriptase zinc-binding domain-containing protein</fullName>
    </recommendedName>
</protein>
<dbReference type="AlphaFoldDB" id="A0A5J4N5N7"/>